<evidence type="ECO:0000256" key="3">
    <source>
        <dbReference type="RuleBase" id="RU003616"/>
    </source>
</evidence>
<reference evidence="5" key="2">
    <citation type="submission" date="2023-06" db="EMBL/GenBank/DDBJ databases">
        <authorList>
            <person name="Swenson N.G."/>
            <person name="Wegrzyn J.L."/>
            <person name="Mcevoy S.L."/>
        </authorList>
    </citation>
    <scope>NUCLEOTIDE SEQUENCE</scope>
    <source>
        <strain evidence="5">NS2018</strain>
        <tissue evidence="5">Leaf</tissue>
    </source>
</reference>
<evidence type="ECO:0000313" key="5">
    <source>
        <dbReference type="EMBL" id="KAK0583737.1"/>
    </source>
</evidence>
<proteinExistence type="inferred from homology"/>
<dbReference type="PROSITE" id="PS01031">
    <property type="entry name" value="SHSP"/>
    <property type="match status" value="1"/>
</dbReference>
<dbReference type="InterPro" id="IPR008978">
    <property type="entry name" value="HSP20-like_chaperone"/>
</dbReference>
<gene>
    <name evidence="5" type="ORF">LWI29_002310</name>
</gene>
<protein>
    <recommendedName>
        <fullName evidence="4">SHSP domain-containing protein</fullName>
    </recommendedName>
</protein>
<keyword evidence="1" id="KW-0346">Stress response</keyword>
<accession>A0AA39VKY0</accession>
<comment type="caution">
    <text evidence="5">The sequence shown here is derived from an EMBL/GenBank/DDBJ whole genome shotgun (WGS) entry which is preliminary data.</text>
</comment>
<reference evidence="5" key="1">
    <citation type="journal article" date="2022" name="Plant J.">
        <title>Strategies of tolerance reflected in two North American maple genomes.</title>
        <authorList>
            <person name="McEvoy S.L."/>
            <person name="Sezen U.U."/>
            <person name="Trouern-Trend A."/>
            <person name="McMahon S.M."/>
            <person name="Schaberg P.G."/>
            <person name="Yang J."/>
            <person name="Wegrzyn J.L."/>
            <person name="Swenson N.G."/>
        </authorList>
    </citation>
    <scope>NUCLEOTIDE SEQUENCE</scope>
    <source>
        <strain evidence="5">NS2018</strain>
    </source>
</reference>
<dbReference type="Gene3D" id="2.60.40.790">
    <property type="match status" value="1"/>
</dbReference>
<evidence type="ECO:0000259" key="4">
    <source>
        <dbReference type="PROSITE" id="PS01031"/>
    </source>
</evidence>
<dbReference type="AlphaFoldDB" id="A0AA39VKY0"/>
<dbReference type="InterPro" id="IPR002068">
    <property type="entry name" value="A-crystallin/Hsp20_dom"/>
</dbReference>
<evidence type="ECO:0000256" key="1">
    <source>
        <dbReference type="ARBA" id="ARBA00023016"/>
    </source>
</evidence>
<comment type="similarity">
    <text evidence="2 3">Belongs to the small heat shock protein (HSP20) family.</text>
</comment>
<sequence>MFHGTPRNDAYNHVSPYHHEAFDVGPAAFHQVHYQFTAPHHAFTTTPPPPMANASRIEWSETPDEHVFKTELPGFTRNELKVEIEDGRILRITGEKNVEREEKSDRFLRVERSTGKFVRCFRLPENIKFDRMTGYLENGILTIKIPKEHHQIKKHHTRIVSITGK</sequence>
<keyword evidence="6" id="KW-1185">Reference proteome</keyword>
<dbReference type="InterPro" id="IPR031107">
    <property type="entry name" value="Small_HSP"/>
</dbReference>
<dbReference type="SUPFAM" id="SSF49764">
    <property type="entry name" value="HSP20-like chaperones"/>
    <property type="match status" value="1"/>
</dbReference>
<name>A0AA39VKY0_ACESA</name>
<dbReference type="EMBL" id="JAUESC010000383">
    <property type="protein sequence ID" value="KAK0583737.1"/>
    <property type="molecule type" value="Genomic_DNA"/>
</dbReference>
<dbReference type="CDD" id="cd06472">
    <property type="entry name" value="ACD_ScHsp26_like"/>
    <property type="match status" value="1"/>
</dbReference>
<evidence type="ECO:0000256" key="2">
    <source>
        <dbReference type="PROSITE-ProRule" id="PRU00285"/>
    </source>
</evidence>
<dbReference type="Pfam" id="PF00011">
    <property type="entry name" value="HSP20"/>
    <property type="match status" value="1"/>
</dbReference>
<feature type="domain" description="SHSP" evidence="4">
    <location>
        <begin position="48"/>
        <end position="163"/>
    </location>
</feature>
<evidence type="ECO:0000313" key="6">
    <source>
        <dbReference type="Proteomes" id="UP001168877"/>
    </source>
</evidence>
<dbReference type="PANTHER" id="PTHR11527">
    <property type="entry name" value="HEAT-SHOCK PROTEIN 20 FAMILY MEMBER"/>
    <property type="match status" value="1"/>
</dbReference>
<dbReference type="Proteomes" id="UP001168877">
    <property type="component" value="Unassembled WGS sequence"/>
</dbReference>
<organism evidence="5 6">
    <name type="scientific">Acer saccharum</name>
    <name type="common">Sugar maple</name>
    <dbReference type="NCBI Taxonomy" id="4024"/>
    <lineage>
        <taxon>Eukaryota</taxon>
        <taxon>Viridiplantae</taxon>
        <taxon>Streptophyta</taxon>
        <taxon>Embryophyta</taxon>
        <taxon>Tracheophyta</taxon>
        <taxon>Spermatophyta</taxon>
        <taxon>Magnoliopsida</taxon>
        <taxon>eudicotyledons</taxon>
        <taxon>Gunneridae</taxon>
        <taxon>Pentapetalae</taxon>
        <taxon>rosids</taxon>
        <taxon>malvids</taxon>
        <taxon>Sapindales</taxon>
        <taxon>Sapindaceae</taxon>
        <taxon>Hippocastanoideae</taxon>
        <taxon>Acereae</taxon>
        <taxon>Acer</taxon>
    </lineage>
</organism>